<accession>E0NUM4</accession>
<dbReference type="InterPro" id="IPR050065">
    <property type="entry name" value="GlmU-like"/>
</dbReference>
<dbReference type="HOGENOM" id="CLU_029499_2_1_10"/>
<dbReference type="STRING" id="862515.HMPREF0658_1879"/>
<dbReference type="Proteomes" id="UP000004394">
    <property type="component" value="Unassembled WGS sequence"/>
</dbReference>
<evidence type="ECO:0000259" key="3">
    <source>
        <dbReference type="Pfam" id="PF00483"/>
    </source>
</evidence>
<keyword evidence="1" id="KW-0808">Transferase</keyword>
<name>E0NUM4_9BACT</name>
<feature type="domain" description="Nucleotidyl transferase" evidence="3">
    <location>
        <begin position="4"/>
        <end position="129"/>
    </location>
</feature>
<sequence length="243" mass="27424">MMQAMIFAAGLGTRLKPLTEKVPKALIEVGGMPLLERVVLKLKDAGVQRMVINVHHFSERVIRFIRAKDNFGMEVIISDESSCLLDTGGGIKKAGHAFDPQSPVLLHNVDILSNADLQAFYSQNLTNDATLLVSNRDTKRYLLFDNDMNLVGWTHLGTGEIRSPYPRLNIDKCRRYAFSGIHLFSPRLLKLMDNFPEKFGIMDFYLSVCHQTNIRGCLQEGLQLIDVGKIDTLKEAEQLFCRL</sequence>
<evidence type="ECO:0000256" key="1">
    <source>
        <dbReference type="ARBA" id="ARBA00022679"/>
    </source>
</evidence>
<dbReference type="PANTHER" id="PTHR43584">
    <property type="entry name" value="NUCLEOTIDYL TRANSFERASE"/>
    <property type="match status" value="1"/>
</dbReference>
<dbReference type="GO" id="GO:0016779">
    <property type="term" value="F:nucleotidyltransferase activity"/>
    <property type="evidence" value="ECO:0007669"/>
    <property type="project" value="UniProtKB-KW"/>
</dbReference>
<evidence type="ECO:0000313" key="5">
    <source>
        <dbReference type="Proteomes" id="UP000004394"/>
    </source>
</evidence>
<dbReference type="Gene3D" id="3.90.550.10">
    <property type="entry name" value="Spore Coat Polysaccharide Biosynthesis Protein SpsA, Chain A"/>
    <property type="match status" value="1"/>
</dbReference>
<gene>
    <name evidence="4" type="ORF">HMPREF0658_1879</name>
</gene>
<keyword evidence="5" id="KW-1185">Reference proteome</keyword>
<dbReference type="EMBL" id="AEEI01000053">
    <property type="protein sequence ID" value="EFM01131.1"/>
    <property type="molecule type" value="Genomic_DNA"/>
</dbReference>
<dbReference type="RefSeq" id="WP_006950206.1">
    <property type="nucleotide sequence ID" value="NZ_BAJI01000012.1"/>
</dbReference>
<comment type="caution">
    <text evidence="4">The sequence shown here is derived from an EMBL/GenBank/DDBJ whole genome shotgun (WGS) entry which is preliminary data.</text>
</comment>
<dbReference type="InterPro" id="IPR005835">
    <property type="entry name" value="NTP_transferase_dom"/>
</dbReference>
<proteinExistence type="predicted"/>
<evidence type="ECO:0000313" key="4">
    <source>
        <dbReference type="EMBL" id="EFM01131.1"/>
    </source>
</evidence>
<evidence type="ECO:0000256" key="2">
    <source>
        <dbReference type="ARBA" id="ARBA00022695"/>
    </source>
</evidence>
<dbReference type="OrthoDB" id="9813880at2"/>
<dbReference type="BioCyc" id="PMAR862515-HMP:GMOO-1905-MONOMER"/>
<dbReference type="InterPro" id="IPR029044">
    <property type="entry name" value="Nucleotide-diphossugar_trans"/>
</dbReference>
<keyword evidence="2" id="KW-0548">Nucleotidyltransferase</keyword>
<dbReference type="eggNOG" id="COG1208">
    <property type="taxonomic scope" value="Bacteria"/>
</dbReference>
<dbReference type="PANTHER" id="PTHR43584:SF8">
    <property type="entry name" value="N-ACETYLMURAMATE ALPHA-1-PHOSPHATE URIDYLYLTRANSFERASE"/>
    <property type="match status" value="1"/>
</dbReference>
<dbReference type="Pfam" id="PF00483">
    <property type="entry name" value="NTP_transferase"/>
    <property type="match status" value="1"/>
</dbReference>
<dbReference type="AlphaFoldDB" id="E0NUM4"/>
<organism evidence="4 5">
    <name type="scientific">Hoylesella marshii DSM 16973 = JCM 13450</name>
    <dbReference type="NCBI Taxonomy" id="862515"/>
    <lineage>
        <taxon>Bacteria</taxon>
        <taxon>Pseudomonadati</taxon>
        <taxon>Bacteroidota</taxon>
        <taxon>Bacteroidia</taxon>
        <taxon>Bacteroidales</taxon>
        <taxon>Prevotellaceae</taxon>
        <taxon>Hoylesella</taxon>
    </lineage>
</organism>
<protein>
    <recommendedName>
        <fullName evidence="3">Nucleotidyl transferase domain-containing protein</fullName>
    </recommendedName>
</protein>
<dbReference type="SUPFAM" id="SSF53448">
    <property type="entry name" value="Nucleotide-diphospho-sugar transferases"/>
    <property type="match status" value="1"/>
</dbReference>
<reference evidence="4" key="1">
    <citation type="submission" date="2010-07" db="EMBL/GenBank/DDBJ databases">
        <authorList>
            <person name="Muzny D."/>
            <person name="Qin X."/>
            <person name="Deng J."/>
            <person name="Jiang H."/>
            <person name="Liu Y."/>
            <person name="Qu J."/>
            <person name="Song X.-Z."/>
            <person name="Zhang L."/>
            <person name="Thornton R."/>
            <person name="Coyle M."/>
            <person name="Francisco L."/>
            <person name="Jackson L."/>
            <person name="Javaid M."/>
            <person name="Korchina V."/>
            <person name="Kovar C."/>
            <person name="Mata R."/>
            <person name="Mathew T."/>
            <person name="Ngo R."/>
            <person name="Nguyen L."/>
            <person name="Nguyen N."/>
            <person name="Okwuonu G."/>
            <person name="Ongeri F."/>
            <person name="Pham C."/>
            <person name="Simmons D."/>
            <person name="Wilczek-Boney K."/>
            <person name="Hale W."/>
            <person name="Jakkamsetti A."/>
            <person name="Pham P."/>
            <person name="Ruth R."/>
            <person name="San Lucas F."/>
            <person name="Warren J."/>
            <person name="Zhang J."/>
            <person name="Zhao Z."/>
            <person name="Zhou C."/>
            <person name="Zhu D."/>
            <person name="Lee S."/>
            <person name="Bess C."/>
            <person name="Blankenburg K."/>
            <person name="Forbes L."/>
            <person name="Fu Q."/>
            <person name="Gubbala S."/>
            <person name="Hirani K."/>
            <person name="Jayaseelan J.C."/>
            <person name="Lara F."/>
            <person name="Munidasa M."/>
            <person name="Palculict T."/>
            <person name="Patil S."/>
            <person name="Pu L.-L."/>
            <person name="Saada N."/>
            <person name="Tang L."/>
            <person name="Weissenberger G."/>
            <person name="Zhu Y."/>
            <person name="Hemphill L."/>
            <person name="Shang Y."/>
            <person name="Youmans B."/>
            <person name="Ayvaz T."/>
            <person name="Ross M."/>
            <person name="Santibanez J."/>
            <person name="Aqrawi P."/>
            <person name="Gross S."/>
            <person name="Joshi V."/>
            <person name="Fowler G."/>
            <person name="Nazareth L."/>
            <person name="Reid J."/>
            <person name="Worley K."/>
            <person name="Petrosino J."/>
            <person name="Highlander S."/>
            <person name="Gibbs R."/>
        </authorList>
    </citation>
    <scope>NUCLEOTIDE SEQUENCE [LARGE SCALE GENOMIC DNA]</scope>
    <source>
        <strain evidence="4">DSM 16973</strain>
    </source>
</reference>